<dbReference type="Pfam" id="PF08367">
    <property type="entry name" value="M16C_assoc"/>
    <property type="match status" value="1"/>
</dbReference>
<keyword evidence="3" id="KW-1185">Reference proteome</keyword>
<evidence type="ECO:0000313" key="3">
    <source>
        <dbReference type="Proteomes" id="UP001162164"/>
    </source>
</evidence>
<feature type="domain" description="Peptidase M16C associated" evidence="1">
    <location>
        <begin position="187"/>
        <end position="434"/>
    </location>
</feature>
<dbReference type="InterPro" id="IPR011249">
    <property type="entry name" value="Metalloenz_LuxS/M16"/>
</dbReference>
<dbReference type="Proteomes" id="UP001162164">
    <property type="component" value="Unassembled WGS sequence"/>
</dbReference>
<name>A0ABQ9IYU3_9CUCU</name>
<dbReference type="PANTHER" id="PTHR43016">
    <property type="entry name" value="PRESEQUENCE PROTEASE"/>
    <property type="match status" value="1"/>
</dbReference>
<dbReference type="InterPro" id="IPR007863">
    <property type="entry name" value="Peptidase_M16_C"/>
</dbReference>
<evidence type="ECO:0000259" key="1">
    <source>
        <dbReference type="SMART" id="SM01264"/>
    </source>
</evidence>
<sequence length="648" mass="73767">MGGDIEKQNTVSISLLLSDNTNVYETFLMQFLSELLIKGPNAPFYKSMIEPNFSGGFTPSTGLDHQPRDCVLTIGLQGVKKEDFDKVAVLFDETINSVVENGFDPEHIESVLHSYELSIKHEEKNFGLNLLFGLTPIWNHTDKIMLALQLHHLIEKLKTELKNNSNYLQDMVKQYFSENNHRLILTMSPDKDFETKLEKAEKQLIKKKTKGLSDKDKKDIYDKCLRLQKQQQDPGNTDLLPTLTMNHISSSVECVDKVQVTLNNIPTQINKVQSNGIVYFKGVLHTNELSLEEQMLLPLFCYVIGKLGTNRLNYREFDSLINRKTAGLRFNNHIAESLYHLHTYEPGIVIATHCLEKNVESMWDIWSQLFNITELIDVERFQMLVQLYTANLTHGIADAGHIYAMQAAASLVSGTSYQVELISGLHHIAYMRRLLHTSNYKAMLDEILNIGRIVFDRKKIRVALNISSENQSDVLHTYENFILKLPEAKSNIPSDTDGSTYVTGKIFAPSDAVNCQHHIINIPVNYCSKAILTAPYTHTDYPKLSILARLLTSKYLHPELREKQGAYGGGARLTGDGVFSFYSYRDPRNVETLDIFDKSHKWLEEQFDKITDQDILEAKLGVFQTVDAPIPPSAKGCEEFHKKVDARY</sequence>
<protein>
    <recommendedName>
        <fullName evidence="1">Peptidase M16C associated domain-containing protein</fullName>
    </recommendedName>
</protein>
<dbReference type="Pfam" id="PF22516">
    <property type="entry name" value="PreP_C"/>
    <property type="match status" value="1"/>
</dbReference>
<dbReference type="Pfam" id="PF05193">
    <property type="entry name" value="Peptidase_M16_C"/>
    <property type="match status" value="1"/>
</dbReference>
<comment type="caution">
    <text evidence="2">The sequence shown here is derived from an EMBL/GenBank/DDBJ whole genome shotgun (WGS) entry which is preliminary data.</text>
</comment>
<dbReference type="EMBL" id="JAPWTJ010001960">
    <property type="protein sequence ID" value="KAJ8968610.1"/>
    <property type="molecule type" value="Genomic_DNA"/>
</dbReference>
<reference evidence="2" key="1">
    <citation type="journal article" date="2023" name="Insect Mol. Biol.">
        <title>Genome sequencing provides insights into the evolution of gene families encoding plant cell wall-degrading enzymes in longhorned beetles.</title>
        <authorList>
            <person name="Shin N.R."/>
            <person name="Okamura Y."/>
            <person name="Kirsch R."/>
            <person name="Pauchet Y."/>
        </authorList>
    </citation>
    <scope>NUCLEOTIDE SEQUENCE</scope>
    <source>
        <strain evidence="2">MMC_N1</strain>
    </source>
</reference>
<evidence type="ECO:0000313" key="2">
    <source>
        <dbReference type="EMBL" id="KAJ8968610.1"/>
    </source>
</evidence>
<dbReference type="PANTHER" id="PTHR43016:SF13">
    <property type="entry name" value="PRESEQUENCE PROTEASE, MITOCHONDRIAL"/>
    <property type="match status" value="1"/>
</dbReference>
<dbReference type="SUPFAM" id="SSF63411">
    <property type="entry name" value="LuxS/MPP-like metallohydrolase"/>
    <property type="match status" value="3"/>
</dbReference>
<proteinExistence type="predicted"/>
<organism evidence="2 3">
    <name type="scientific">Molorchus minor</name>
    <dbReference type="NCBI Taxonomy" id="1323400"/>
    <lineage>
        <taxon>Eukaryota</taxon>
        <taxon>Metazoa</taxon>
        <taxon>Ecdysozoa</taxon>
        <taxon>Arthropoda</taxon>
        <taxon>Hexapoda</taxon>
        <taxon>Insecta</taxon>
        <taxon>Pterygota</taxon>
        <taxon>Neoptera</taxon>
        <taxon>Endopterygota</taxon>
        <taxon>Coleoptera</taxon>
        <taxon>Polyphaga</taxon>
        <taxon>Cucujiformia</taxon>
        <taxon>Chrysomeloidea</taxon>
        <taxon>Cerambycidae</taxon>
        <taxon>Lamiinae</taxon>
        <taxon>Monochamini</taxon>
        <taxon>Molorchus</taxon>
    </lineage>
</organism>
<gene>
    <name evidence="2" type="ORF">NQ317_011402</name>
</gene>
<dbReference type="SMART" id="SM01264">
    <property type="entry name" value="M16C_associated"/>
    <property type="match status" value="1"/>
</dbReference>
<dbReference type="InterPro" id="IPR013578">
    <property type="entry name" value="Peptidase_M16C_assoc"/>
</dbReference>
<dbReference type="Gene3D" id="3.30.830.10">
    <property type="entry name" value="Metalloenzyme, LuxS/M16 peptidase-like"/>
    <property type="match status" value="3"/>
</dbReference>
<accession>A0ABQ9IYU3</accession>
<dbReference type="InterPro" id="IPR055130">
    <property type="entry name" value="PreP_C"/>
</dbReference>